<name>A0ABU4X6P3_9HYPH</name>
<evidence type="ECO:0000313" key="3">
    <source>
        <dbReference type="Proteomes" id="UP001271780"/>
    </source>
</evidence>
<comment type="caution">
    <text evidence="2">The sequence shown here is derived from an EMBL/GenBank/DDBJ whole genome shotgun (WGS) entry which is preliminary data.</text>
</comment>
<feature type="region of interest" description="Disordered" evidence="1">
    <location>
        <begin position="21"/>
        <end position="45"/>
    </location>
</feature>
<feature type="compositionally biased region" description="Basic residues" evidence="1">
    <location>
        <begin position="36"/>
        <end position="45"/>
    </location>
</feature>
<dbReference type="EMBL" id="JAVIIZ010000001">
    <property type="protein sequence ID" value="MDX8470475.1"/>
    <property type="molecule type" value="Genomic_DNA"/>
</dbReference>
<proteinExistence type="predicted"/>
<evidence type="ECO:0000313" key="2">
    <source>
        <dbReference type="EMBL" id="MDX8470475.1"/>
    </source>
</evidence>
<dbReference type="Proteomes" id="UP001271780">
    <property type="component" value="Unassembled WGS sequence"/>
</dbReference>
<gene>
    <name evidence="2" type="ORF">RFM27_00070</name>
</gene>
<keyword evidence="3" id="KW-1185">Reference proteome</keyword>
<sequence>MHPISHLFQDIYRNYWGIAPATDRPERQRAAEPATRRRKRRPGRG</sequence>
<reference evidence="2 3" key="1">
    <citation type="submission" date="2023-08" db="EMBL/GenBank/DDBJ databases">
        <title>Implementing the SeqCode for naming new Mesorhizobium species isolated from Vachellia karroo root nodules.</title>
        <authorList>
            <person name="Van Lill M."/>
        </authorList>
    </citation>
    <scope>NUCLEOTIDE SEQUENCE [LARGE SCALE GENOMIC DNA]</scope>
    <source>
        <strain evidence="2 3">VK23A</strain>
    </source>
</reference>
<accession>A0ABU4X6P3</accession>
<evidence type="ECO:0000256" key="1">
    <source>
        <dbReference type="SAM" id="MobiDB-lite"/>
    </source>
</evidence>
<protein>
    <submittedName>
        <fullName evidence="2">Uncharacterized protein</fullName>
    </submittedName>
</protein>
<organism evidence="2 3">
    <name type="scientific">Mesorhizobium dulcispinae</name>
    <dbReference type="NCBI Taxonomy" id="3072316"/>
    <lineage>
        <taxon>Bacteria</taxon>
        <taxon>Pseudomonadati</taxon>
        <taxon>Pseudomonadota</taxon>
        <taxon>Alphaproteobacteria</taxon>
        <taxon>Hyphomicrobiales</taxon>
        <taxon>Phyllobacteriaceae</taxon>
        <taxon>Mesorhizobium</taxon>
    </lineage>
</organism>
<dbReference type="RefSeq" id="WP_320261422.1">
    <property type="nucleotide sequence ID" value="NZ_JAVIIX010000001.1"/>
</dbReference>